<evidence type="ECO:0000259" key="3">
    <source>
        <dbReference type="Pfam" id="PF02014"/>
    </source>
</evidence>
<feature type="region of interest" description="Disordered" evidence="1">
    <location>
        <begin position="197"/>
        <end position="230"/>
    </location>
</feature>
<proteinExistence type="predicted"/>
<feature type="chain" id="PRO_5030632086" description="Reelin domain-containing protein" evidence="2">
    <location>
        <begin position="24"/>
        <end position="244"/>
    </location>
</feature>
<feature type="compositionally biased region" description="Polar residues" evidence="1">
    <location>
        <begin position="197"/>
        <end position="209"/>
    </location>
</feature>
<accession>A0A7S3Q278</accession>
<dbReference type="Gene3D" id="2.60.40.4060">
    <property type="entry name" value="Reeler domain"/>
    <property type="match status" value="1"/>
</dbReference>
<feature type="domain" description="Reelin" evidence="3">
    <location>
        <begin position="74"/>
        <end position="178"/>
    </location>
</feature>
<organism evidence="4">
    <name type="scientific">Chaetoceros debilis</name>
    <dbReference type="NCBI Taxonomy" id="122233"/>
    <lineage>
        <taxon>Eukaryota</taxon>
        <taxon>Sar</taxon>
        <taxon>Stramenopiles</taxon>
        <taxon>Ochrophyta</taxon>
        <taxon>Bacillariophyta</taxon>
        <taxon>Coscinodiscophyceae</taxon>
        <taxon>Chaetocerotophycidae</taxon>
        <taxon>Chaetocerotales</taxon>
        <taxon>Chaetocerotaceae</taxon>
        <taxon>Chaetoceros</taxon>
    </lineage>
</organism>
<feature type="compositionally biased region" description="Low complexity" evidence="1">
    <location>
        <begin position="213"/>
        <end position="229"/>
    </location>
</feature>
<evidence type="ECO:0000256" key="1">
    <source>
        <dbReference type="SAM" id="MobiDB-lite"/>
    </source>
</evidence>
<name>A0A7S3Q278_9STRA</name>
<evidence type="ECO:0000256" key="2">
    <source>
        <dbReference type="SAM" id="SignalP"/>
    </source>
</evidence>
<feature type="signal peptide" evidence="2">
    <location>
        <begin position="1"/>
        <end position="23"/>
    </location>
</feature>
<dbReference type="InterPro" id="IPR042307">
    <property type="entry name" value="Reeler_sf"/>
</dbReference>
<reference evidence="4" key="1">
    <citation type="submission" date="2021-01" db="EMBL/GenBank/DDBJ databases">
        <authorList>
            <person name="Corre E."/>
            <person name="Pelletier E."/>
            <person name="Niang G."/>
            <person name="Scheremetjew M."/>
            <person name="Finn R."/>
            <person name="Kale V."/>
            <person name="Holt S."/>
            <person name="Cochrane G."/>
            <person name="Meng A."/>
            <person name="Brown T."/>
            <person name="Cohen L."/>
        </authorList>
    </citation>
    <scope>NUCLEOTIDE SEQUENCE</scope>
    <source>
        <strain evidence="4">MM31A-1</strain>
    </source>
</reference>
<dbReference type="AlphaFoldDB" id="A0A7S3Q278"/>
<dbReference type="InterPro" id="IPR002861">
    <property type="entry name" value="Reeler_dom"/>
</dbReference>
<dbReference type="Pfam" id="PF02014">
    <property type="entry name" value="Reeler"/>
    <property type="match status" value="1"/>
</dbReference>
<dbReference type="EMBL" id="HBIO01010680">
    <property type="protein sequence ID" value="CAE0463430.1"/>
    <property type="molecule type" value="Transcribed_RNA"/>
</dbReference>
<protein>
    <recommendedName>
        <fullName evidence="3">Reelin domain-containing protein</fullName>
    </recommendedName>
</protein>
<evidence type="ECO:0000313" key="4">
    <source>
        <dbReference type="EMBL" id="CAE0463430.1"/>
    </source>
</evidence>
<gene>
    <name evidence="4" type="ORF">CDEB00056_LOCUS8271</name>
</gene>
<keyword evidence="2" id="KW-0732">Signal</keyword>
<sequence length="244" mass="25848">MKFLGHIAISLLVQWSLLLETSAYPFQAGHCDAGPIPSSPSNPHYDSGGSQPGLGALENAGFKVTFNGVELDTTQTNYINPGETYDVAIEPILPNSSSTFKGLLVRAENTEGGGSEIPVGAIAVAPADSSIKKHPTCEDNSIPSVTHTSRDVKTTAQFTFMTTVIVPEFRLDVTLVESGQRGIWYYDLFTLSTAPSETISPAPTSTPPNDDTAPPSASDEAAPSASPSERCGPEALWFVVYDVL</sequence>